<sequence length="173" mass="19313">MKFLMTLISLIFSVNAFAFNDVCIDISTNKYLTFSNPFTTTDSVPANDVLTQKESEEITNKELARMSTEMQAKMNPICNTSKVDADEILETFIKECNESLPAKDIDKGIGHTYSLLSRFCKENAQFIRVYIAGLVTTPRCDKVEVVDSSGRDKIKEVSGEKRLPPPPTSTLSK</sequence>
<name>A0ABU5W239_9BACT</name>
<evidence type="ECO:0000313" key="4">
    <source>
        <dbReference type="Proteomes" id="UP001302274"/>
    </source>
</evidence>
<protein>
    <submittedName>
        <fullName evidence="3">Uncharacterized protein</fullName>
    </submittedName>
</protein>
<keyword evidence="4" id="KW-1185">Reference proteome</keyword>
<dbReference type="Proteomes" id="UP001302274">
    <property type="component" value="Unassembled WGS sequence"/>
</dbReference>
<proteinExistence type="predicted"/>
<dbReference type="EMBL" id="JAYGJQ010000002">
    <property type="protein sequence ID" value="MEA9357885.1"/>
    <property type="molecule type" value="Genomic_DNA"/>
</dbReference>
<keyword evidence="2" id="KW-0732">Signal</keyword>
<reference evidence="3 4" key="1">
    <citation type="submission" date="2023-11" db="EMBL/GenBank/DDBJ databases">
        <title>A Novel Polar Bacteriovorax (B. antarcticus) Isolated from the Biocrust in Antarctica.</title>
        <authorList>
            <person name="Mun W."/>
            <person name="Choi S.Y."/>
            <person name="Mitchell R.J."/>
        </authorList>
    </citation>
    <scope>NUCLEOTIDE SEQUENCE [LARGE SCALE GENOMIC DNA]</scope>
    <source>
        <strain evidence="3 4">PP10</strain>
    </source>
</reference>
<comment type="caution">
    <text evidence="3">The sequence shown here is derived from an EMBL/GenBank/DDBJ whole genome shotgun (WGS) entry which is preliminary data.</text>
</comment>
<feature type="signal peptide" evidence="2">
    <location>
        <begin position="1"/>
        <end position="18"/>
    </location>
</feature>
<evidence type="ECO:0000256" key="2">
    <source>
        <dbReference type="SAM" id="SignalP"/>
    </source>
</evidence>
<organism evidence="3 4">
    <name type="scientific">Bacteriovorax antarcticus</name>
    <dbReference type="NCBI Taxonomy" id="3088717"/>
    <lineage>
        <taxon>Bacteria</taxon>
        <taxon>Pseudomonadati</taxon>
        <taxon>Bdellovibrionota</taxon>
        <taxon>Bacteriovoracia</taxon>
        <taxon>Bacteriovoracales</taxon>
        <taxon>Bacteriovoracaceae</taxon>
        <taxon>Bacteriovorax</taxon>
    </lineage>
</organism>
<feature type="compositionally biased region" description="Pro residues" evidence="1">
    <location>
        <begin position="164"/>
        <end position="173"/>
    </location>
</feature>
<evidence type="ECO:0000256" key="1">
    <source>
        <dbReference type="SAM" id="MobiDB-lite"/>
    </source>
</evidence>
<feature type="chain" id="PRO_5045451574" evidence="2">
    <location>
        <begin position="19"/>
        <end position="173"/>
    </location>
</feature>
<feature type="region of interest" description="Disordered" evidence="1">
    <location>
        <begin position="149"/>
        <end position="173"/>
    </location>
</feature>
<gene>
    <name evidence="3" type="ORF">SHI21_16765</name>
</gene>
<dbReference type="RefSeq" id="WP_323578069.1">
    <property type="nucleotide sequence ID" value="NZ_JAYGJQ010000002.1"/>
</dbReference>
<evidence type="ECO:0000313" key="3">
    <source>
        <dbReference type="EMBL" id="MEA9357885.1"/>
    </source>
</evidence>
<accession>A0ABU5W239</accession>
<feature type="compositionally biased region" description="Basic and acidic residues" evidence="1">
    <location>
        <begin position="149"/>
        <end position="163"/>
    </location>
</feature>